<evidence type="ECO:0000256" key="1">
    <source>
        <dbReference type="SAM" id="SignalP"/>
    </source>
</evidence>
<dbReference type="Proteomes" id="UP000633943">
    <property type="component" value="Unassembled WGS sequence"/>
</dbReference>
<evidence type="ECO:0000313" key="4">
    <source>
        <dbReference type="Proteomes" id="UP000633943"/>
    </source>
</evidence>
<feature type="chain" id="PRO_5046915206" evidence="1">
    <location>
        <begin position="25"/>
        <end position="385"/>
    </location>
</feature>
<reference evidence="3 4" key="1">
    <citation type="submission" date="2019-12" db="EMBL/GenBank/DDBJ databases">
        <title>Comparative genomics gives insights into the taxonomy of the Azoarcus-Aromatoleum group and reveals separate origins of nif in the plant-associated Azoarcus and non-plant-associated Aromatoleum sub-groups.</title>
        <authorList>
            <person name="Lafos M."/>
            <person name="Maluk M."/>
            <person name="Batista M."/>
            <person name="Junghare M."/>
            <person name="Carmona M."/>
            <person name="Faoro H."/>
            <person name="Cruz L.M."/>
            <person name="Battistoni F."/>
            <person name="De Souza E."/>
            <person name="Pedrosa F."/>
            <person name="Chen W.-M."/>
            <person name="Poole P.S."/>
            <person name="Dixon R.A."/>
            <person name="James E.K."/>
        </authorList>
    </citation>
    <scope>NUCLEOTIDE SEQUENCE [LARGE SCALE GENOMIC DNA]</scope>
    <source>
        <strain evidence="3 4">PbN1</strain>
    </source>
</reference>
<gene>
    <name evidence="3" type="ORF">GPA24_12285</name>
</gene>
<protein>
    <submittedName>
        <fullName evidence="3">PQQ-dependent sugar dehydrogenase</fullName>
    </submittedName>
</protein>
<keyword evidence="1" id="KW-0732">Signal</keyword>
<organism evidence="3 4">
    <name type="scientific">Aromatoleum bremense</name>
    <dbReference type="NCBI Taxonomy" id="76115"/>
    <lineage>
        <taxon>Bacteria</taxon>
        <taxon>Pseudomonadati</taxon>
        <taxon>Pseudomonadota</taxon>
        <taxon>Betaproteobacteria</taxon>
        <taxon>Rhodocyclales</taxon>
        <taxon>Rhodocyclaceae</taxon>
        <taxon>Aromatoleum</taxon>
    </lineage>
</organism>
<sequence>MLPIRRLLVVSASVSSFVAFVGLAANFATVLAQETVRSEAGAVKVVEVARGLDIPWSLAFLPDGRMLVTERPGRMRIVSPDGKLSAPLKNVPEVQAGGQGGLLDVVLSPRFADDRTIFFSYAEPTRRAAHTAVARAQLDVEGLSLSGVKVIFAQNDDPSGRNHWGSRLVFDRDGLLYVTLGERFSYRDKAQELDSHLGKIVRIRPDGSVPPDNPFVGKPGAQPEIWSYGHRNVQGAALHPETGVLWAHEHGPQGGDEVNVIKPGRNYGWPVITYGRNYGTGTQIGEGTERADVEPPVHYWIPSIAPSGMAFYTGDAFPAWKGSLFVGALRAQLLARLELDGTRVTHEERLLTELGKRIRDVRQGPDGKLYLLDESDGRILRLDPG</sequence>
<keyword evidence="4" id="KW-1185">Reference proteome</keyword>
<feature type="domain" description="Glucose/Sorbosone dehydrogenase" evidence="2">
    <location>
        <begin position="52"/>
        <end position="381"/>
    </location>
</feature>
<dbReference type="Gene3D" id="2.120.10.30">
    <property type="entry name" value="TolB, C-terminal domain"/>
    <property type="match status" value="1"/>
</dbReference>
<feature type="signal peptide" evidence="1">
    <location>
        <begin position="1"/>
        <end position="24"/>
    </location>
</feature>
<dbReference type="SUPFAM" id="SSF50952">
    <property type="entry name" value="Soluble quinoprotein glucose dehydrogenase"/>
    <property type="match status" value="1"/>
</dbReference>
<dbReference type="RefSeq" id="WP_169202894.1">
    <property type="nucleotide sequence ID" value="NZ_CP059467.1"/>
</dbReference>
<dbReference type="InterPro" id="IPR011041">
    <property type="entry name" value="Quinoprot_gluc/sorb_DH_b-prop"/>
</dbReference>
<dbReference type="InterPro" id="IPR011042">
    <property type="entry name" value="6-blade_b-propeller_TolB-like"/>
</dbReference>
<comment type="caution">
    <text evidence="3">The sequence shown here is derived from an EMBL/GenBank/DDBJ whole genome shotgun (WGS) entry which is preliminary data.</text>
</comment>
<dbReference type="InterPro" id="IPR012938">
    <property type="entry name" value="Glc/Sorbosone_DH"/>
</dbReference>
<dbReference type="EMBL" id="WTVP01000032">
    <property type="protein sequence ID" value="NMG16309.1"/>
    <property type="molecule type" value="Genomic_DNA"/>
</dbReference>
<dbReference type="Pfam" id="PF07995">
    <property type="entry name" value="GSDH"/>
    <property type="match status" value="1"/>
</dbReference>
<name>A0ABX1NWA2_9RHOO</name>
<evidence type="ECO:0000313" key="3">
    <source>
        <dbReference type="EMBL" id="NMG16309.1"/>
    </source>
</evidence>
<accession>A0ABX1NWA2</accession>
<dbReference type="PANTHER" id="PTHR19328:SF75">
    <property type="entry name" value="ALDOSE SUGAR DEHYDROGENASE YLII"/>
    <property type="match status" value="1"/>
</dbReference>
<proteinExistence type="predicted"/>
<evidence type="ECO:0000259" key="2">
    <source>
        <dbReference type="Pfam" id="PF07995"/>
    </source>
</evidence>
<dbReference type="PANTHER" id="PTHR19328">
    <property type="entry name" value="HEDGEHOG-INTERACTING PROTEIN"/>
    <property type="match status" value="1"/>
</dbReference>